<evidence type="ECO:0000256" key="2">
    <source>
        <dbReference type="ARBA" id="ARBA00022729"/>
    </source>
</evidence>
<dbReference type="EMBL" id="WAGX01000005">
    <property type="protein sequence ID" value="KAB1438663.1"/>
    <property type="molecule type" value="Genomic_DNA"/>
</dbReference>
<evidence type="ECO:0000256" key="1">
    <source>
        <dbReference type="ARBA" id="ARBA00004196"/>
    </source>
</evidence>
<dbReference type="OrthoDB" id="9769193at2"/>
<name>A0A7V7UC13_9FIRM</name>
<dbReference type="RefSeq" id="WP_151146476.1">
    <property type="nucleotide sequence ID" value="NZ_WAGX01000005.1"/>
</dbReference>
<proteinExistence type="predicted"/>
<dbReference type="GO" id="GO:0030246">
    <property type="term" value="F:carbohydrate binding"/>
    <property type="evidence" value="ECO:0007669"/>
    <property type="project" value="TreeGrafter"/>
</dbReference>
<comment type="subcellular location">
    <subcellularLocation>
        <location evidence="1">Cell envelope</location>
    </subcellularLocation>
</comment>
<feature type="chain" id="PRO_5038679331" evidence="3">
    <location>
        <begin position="25"/>
        <end position="343"/>
    </location>
</feature>
<evidence type="ECO:0000313" key="6">
    <source>
        <dbReference type="Proteomes" id="UP000461768"/>
    </source>
</evidence>
<evidence type="ECO:0000259" key="4">
    <source>
        <dbReference type="Pfam" id="PF13407"/>
    </source>
</evidence>
<accession>A0A7V7UC13</accession>
<dbReference type="Gene3D" id="3.40.50.2300">
    <property type="match status" value="2"/>
</dbReference>
<keyword evidence="6" id="KW-1185">Reference proteome</keyword>
<dbReference type="GO" id="GO:0030288">
    <property type="term" value="C:outer membrane-bounded periplasmic space"/>
    <property type="evidence" value="ECO:0007669"/>
    <property type="project" value="TreeGrafter"/>
</dbReference>
<keyword evidence="2 3" id="KW-0732">Signal</keyword>
<dbReference type="Pfam" id="PF13407">
    <property type="entry name" value="Peripla_BP_4"/>
    <property type="match status" value="1"/>
</dbReference>
<organism evidence="5 6">
    <name type="scientific">Candidatus Galacturonatibacter soehngenii</name>
    <dbReference type="NCBI Taxonomy" id="2307010"/>
    <lineage>
        <taxon>Bacteria</taxon>
        <taxon>Bacillati</taxon>
        <taxon>Bacillota</taxon>
        <taxon>Clostridia</taxon>
        <taxon>Lachnospirales</taxon>
        <taxon>Lachnospiraceae</taxon>
        <taxon>Candidatus Galacturonatibacter</taxon>
    </lineage>
</organism>
<evidence type="ECO:0000313" key="5">
    <source>
        <dbReference type="EMBL" id="KAB1438663.1"/>
    </source>
</evidence>
<reference evidence="5 6" key="1">
    <citation type="submission" date="2019-09" db="EMBL/GenBank/DDBJ databases">
        <authorList>
            <person name="Valk L.C."/>
        </authorList>
    </citation>
    <scope>NUCLEOTIDE SEQUENCE [LARGE SCALE GENOMIC DNA]</scope>
    <source>
        <strain evidence="5">GalUA</strain>
    </source>
</reference>
<dbReference type="PANTHER" id="PTHR30036">
    <property type="entry name" value="D-XYLOSE-BINDING PERIPLASMIC PROTEIN"/>
    <property type="match status" value="1"/>
</dbReference>
<comment type="caution">
    <text evidence="5">The sequence shown here is derived from an EMBL/GenBank/DDBJ whole genome shotgun (WGS) entry which is preliminary data.</text>
</comment>
<feature type="signal peptide" evidence="3">
    <location>
        <begin position="1"/>
        <end position="24"/>
    </location>
</feature>
<dbReference type="AlphaFoldDB" id="A0A7V7UC13"/>
<dbReference type="PROSITE" id="PS51257">
    <property type="entry name" value="PROKAR_LIPOPROTEIN"/>
    <property type="match status" value="1"/>
</dbReference>
<gene>
    <name evidence="5" type="ORF">F7O84_14145</name>
</gene>
<sequence length="343" mass="38092">MKKAVAYVAFVCVILMLSGCSKNANIQSYNVKDDKIEIGMCFDSFVIERWQRDRDVFVTTAKELGAEVNVQNANGSLETQVSQIKYFIDKQVDVIVIIAIDSKEITDVVKEAKKAGIKVVAYDRLISEANVDLYISFDNEKVGELMAEALVSKLDKNKEILMLCGPTTDTNVAFVEKGFYKVMDNRGIKVANIMNADGWKAELAYSYLSDNYQIAVKIGGIMCGNDSLAGQAVRYLSERRLAGTVPVVGQDADLDACQRIVEGVQLMTVYKPVENLAKATAKYAVMLAKGEEIEVTDTIHDNKYEVSYIKLEPIAVTAKNMDEVIIDSGFHLREDVYLNVPEE</sequence>
<feature type="domain" description="Periplasmic binding protein" evidence="4">
    <location>
        <begin position="38"/>
        <end position="292"/>
    </location>
</feature>
<dbReference type="InterPro" id="IPR028082">
    <property type="entry name" value="Peripla_BP_I"/>
</dbReference>
<dbReference type="PANTHER" id="PTHR30036:SF1">
    <property type="entry name" value="D-XYLOSE-BINDING PERIPLASMIC PROTEIN"/>
    <property type="match status" value="1"/>
</dbReference>
<dbReference type="SUPFAM" id="SSF53822">
    <property type="entry name" value="Periplasmic binding protein-like I"/>
    <property type="match status" value="1"/>
</dbReference>
<dbReference type="InterPro" id="IPR050555">
    <property type="entry name" value="Bact_Solute-Bind_Prot2"/>
</dbReference>
<dbReference type="Proteomes" id="UP000461768">
    <property type="component" value="Unassembled WGS sequence"/>
</dbReference>
<evidence type="ECO:0000256" key="3">
    <source>
        <dbReference type="SAM" id="SignalP"/>
    </source>
</evidence>
<protein>
    <submittedName>
        <fullName evidence="5">Sugar ABC transporter substrate-binding protein</fullName>
    </submittedName>
</protein>
<dbReference type="InterPro" id="IPR025997">
    <property type="entry name" value="SBP_2_dom"/>
</dbReference>
<reference evidence="5 6" key="2">
    <citation type="submission" date="2020-02" db="EMBL/GenBank/DDBJ databases">
        <title>Candidatus Galacturonibacter soehngenii shows hetero-acetogenic catabolism of galacturonic acid but lacks a canonical carbon monoxide dehydrogenase/acetyl-CoA synthase complex.</title>
        <authorList>
            <person name="Diender M."/>
            <person name="Stouten G.R."/>
            <person name="Petersen J.F."/>
            <person name="Nielsen P.H."/>
            <person name="Dueholm M.S."/>
            <person name="Pronk J.T."/>
            <person name="Van Loosdrecht M.C.M."/>
        </authorList>
    </citation>
    <scope>NUCLEOTIDE SEQUENCE [LARGE SCALE GENOMIC DNA]</scope>
    <source>
        <strain evidence="5">GalUA</strain>
    </source>
</reference>